<dbReference type="Proteomes" id="UP000001880">
    <property type="component" value="Chromosome"/>
</dbReference>
<dbReference type="PROSITE" id="PS00138">
    <property type="entry name" value="SUBTILASE_SER"/>
    <property type="match status" value="1"/>
</dbReference>
<evidence type="ECO:0000256" key="7">
    <source>
        <dbReference type="RuleBase" id="RU003355"/>
    </source>
</evidence>
<organism evidence="11 12">
    <name type="scientific">Haliangium ochraceum (strain DSM 14365 / JCM 11303 / SMP-2)</name>
    <dbReference type="NCBI Taxonomy" id="502025"/>
    <lineage>
        <taxon>Bacteria</taxon>
        <taxon>Pseudomonadati</taxon>
        <taxon>Myxococcota</taxon>
        <taxon>Polyangia</taxon>
        <taxon>Haliangiales</taxon>
        <taxon>Kofleriaceae</taxon>
        <taxon>Haliangium</taxon>
    </lineage>
</organism>
<dbReference type="RefSeq" id="WP_012828169.1">
    <property type="nucleotide sequence ID" value="NC_013440.1"/>
</dbReference>
<dbReference type="EMBL" id="CP001804">
    <property type="protein sequence ID" value="ACY15569.1"/>
    <property type="molecule type" value="Genomic_DNA"/>
</dbReference>
<proteinExistence type="inferred from homology"/>
<evidence type="ECO:0000256" key="8">
    <source>
        <dbReference type="SAM" id="SignalP"/>
    </source>
</evidence>
<keyword evidence="5 6" id="KW-0720">Serine protease</keyword>
<dbReference type="InterPro" id="IPR034193">
    <property type="entry name" value="PCSK9_ProteinaseK-like"/>
</dbReference>
<name>D0LR61_HALO1</name>
<dbReference type="InterPro" id="IPR000209">
    <property type="entry name" value="Peptidase_S8/S53_dom"/>
</dbReference>
<dbReference type="PROSITE" id="PS51892">
    <property type="entry name" value="SUBTILASE"/>
    <property type="match status" value="1"/>
</dbReference>
<dbReference type="GO" id="GO:0008270">
    <property type="term" value="F:zinc ion binding"/>
    <property type="evidence" value="ECO:0007669"/>
    <property type="project" value="InterPro"/>
</dbReference>
<dbReference type="STRING" id="502025.Hoch_3063"/>
<dbReference type="InterPro" id="IPR022398">
    <property type="entry name" value="Peptidase_S8_His-AS"/>
</dbReference>
<feature type="active site" description="Charge relay system" evidence="6">
    <location>
        <position position="360"/>
    </location>
</feature>
<comment type="similarity">
    <text evidence="1 6 7">Belongs to the peptidase S8 family.</text>
</comment>
<evidence type="ECO:0000256" key="1">
    <source>
        <dbReference type="ARBA" id="ARBA00011073"/>
    </source>
</evidence>
<feature type="chain" id="PRO_5003010370" evidence="8">
    <location>
        <begin position="21"/>
        <end position="833"/>
    </location>
</feature>
<reference evidence="11 12" key="1">
    <citation type="journal article" date="2010" name="Stand. Genomic Sci.">
        <title>Complete genome sequence of Haliangium ochraceum type strain (SMP-2).</title>
        <authorList>
            <consortium name="US DOE Joint Genome Institute (JGI-PGF)"/>
            <person name="Ivanova N."/>
            <person name="Daum C."/>
            <person name="Lang E."/>
            <person name="Abt B."/>
            <person name="Kopitz M."/>
            <person name="Saunders E."/>
            <person name="Lapidus A."/>
            <person name="Lucas S."/>
            <person name="Glavina Del Rio T."/>
            <person name="Nolan M."/>
            <person name="Tice H."/>
            <person name="Copeland A."/>
            <person name="Cheng J.F."/>
            <person name="Chen F."/>
            <person name="Bruce D."/>
            <person name="Goodwin L."/>
            <person name="Pitluck S."/>
            <person name="Mavromatis K."/>
            <person name="Pati A."/>
            <person name="Mikhailova N."/>
            <person name="Chen A."/>
            <person name="Palaniappan K."/>
            <person name="Land M."/>
            <person name="Hauser L."/>
            <person name="Chang Y.J."/>
            <person name="Jeffries C.D."/>
            <person name="Detter J.C."/>
            <person name="Brettin T."/>
            <person name="Rohde M."/>
            <person name="Goker M."/>
            <person name="Bristow J."/>
            <person name="Markowitz V."/>
            <person name="Eisen J.A."/>
            <person name="Hugenholtz P."/>
            <person name="Kyrpides N.C."/>
            <person name="Klenk H.P."/>
        </authorList>
    </citation>
    <scope>NUCLEOTIDE SEQUENCE [LARGE SCALE GENOMIC DNA]</scope>
    <source>
        <strain evidence="12">DSM 14365 / CIP 107738 / JCM 11303 / AJ 13395 / SMP-2</strain>
    </source>
</reference>
<dbReference type="Gene3D" id="3.40.50.200">
    <property type="entry name" value="Peptidase S8/S53 domain"/>
    <property type="match status" value="1"/>
</dbReference>
<feature type="signal peptide" evidence="8">
    <location>
        <begin position="1"/>
        <end position="20"/>
    </location>
</feature>
<dbReference type="InterPro" id="IPR050131">
    <property type="entry name" value="Peptidase_S8_subtilisin-like"/>
</dbReference>
<feature type="domain" description="GON" evidence="10">
    <location>
        <begin position="637"/>
        <end position="695"/>
    </location>
</feature>
<dbReference type="FunFam" id="3.40.50.200:FF:000014">
    <property type="entry name" value="Proteinase K"/>
    <property type="match status" value="1"/>
</dbReference>
<dbReference type="GO" id="GO:0005615">
    <property type="term" value="C:extracellular space"/>
    <property type="evidence" value="ECO:0007669"/>
    <property type="project" value="TreeGrafter"/>
</dbReference>
<evidence type="ECO:0000256" key="2">
    <source>
        <dbReference type="ARBA" id="ARBA00022670"/>
    </source>
</evidence>
<keyword evidence="8" id="KW-0732">Signal</keyword>
<dbReference type="HOGENOM" id="CLU_340594_0_0_7"/>
<feature type="active site" description="Charge relay system" evidence="6">
    <location>
        <position position="208"/>
    </location>
</feature>
<dbReference type="InterPro" id="IPR036852">
    <property type="entry name" value="Peptidase_S8/S53_dom_sf"/>
</dbReference>
<feature type="domain" description="Peptidase S8/S53" evidence="9">
    <location>
        <begin position="172"/>
        <end position="394"/>
    </location>
</feature>
<keyword evidence="3" id="KW-0479">Metal-binding</keyword>
<dbReference type="GO" id="GO:0004252">
    <property type="term" value="F:serine-type endopeptidase activity"/>
    <property type="evidence" value="ECO:0007669"/>
    <property type="project" value="UniProtKB-UniRule"/>
</dbReference>
<feature type="domain" description="GON" evidence="10">
    <location>
        <begin position="504"/>
        <end position="607"/>
    </location>
</feature>
<dbReference type="KEGG" id="hoh:Hoch_3063"/>
<dbReference type="InterPro" id="IPR023827">
    <property type="entry name" value="Peptidase_S8_Asp-AS"/>
</dbReference>
<dbReference type="InterPro" id="IPR023828">
    <property type="entry name" value="Peptidase_S8_Ser-AS"/>
</dbReference>
<feature type="domain" description="GON" evidence="10">
    <location>
        <begin position="704"/>
        <end position="810"/>
    </location>
</feature>
<dbReference type="PROSITE" id="PS00136">
    <property type="entry name" value="SUBTILASE_ASP"/>
    <property type="match status" value="1"/>
</dbReference>
<evidence type="ECO:0000313" key="12">
    <source>
        <dbReference type="Proteomes" id="UP000001880"/>
    </source>
</evidence>
<dbReference type="InterPro" id="IPR012314">
    <property type="entry name" value="Pept_M12B_GON-ADAMTSs"/>
</dbReference>
<dbReference type="eggNOG" id="COG1404">
    <property type="taxonomic scope" value="Bacteria"/>
</dbReference>
<gene>
    <name evidence="11" type="ordered locus">Hoch_3063</name>
</gene>
<dbReference type="SUPFAM" id="SSF52743">
    <property type="entry name" value="Subtilisin-like"/>
    <property type="match status" value="1"/>
</dbReference>
<dbReference type="CDD" id="cd04077">
    <property type="entry name" value="Peptidases_S8_PCSK9_ProteinaseK_like"/>
    <property type="match status" value="1"/>
</dbReference>
<evidence type="ECO:0000313" key="11">
    <source>
        <dbReference type="EMBL" id="ACY15569.1"/>
    </source>
</evidence>
<feature type="active site" description="Charge relay system" evidence="6">
    <location>
        <position position="175"/>
    </location>
</feature>
<dbReference type="Pfam" id="PF00082">
    <property type="entry name" value="Peptidase_S8"/>
    <property type="match status" value="1"/>
</dbReference>
<dbReference type="AlphaFoldDB" id="D0LR61"/>
<dbReference type="PANTHER" id="PTHR43806">
    <property type="entry name" value="PEPTIDASE S8"/>
    <property type="match status" value="1"/>
</dbReference>
<sequence length="833" mass="85790">MNSPRKSPSLLTLAACLALAGCGDNLDPIGADPDAGVPTPDAPSPVNSIIRPENPIPGHYLFLLDAEQVPPPSVQEVADELTADRGVVQSIMDGSILAFMANELDDESALAILEDPRVTGVGQDGYLEVDWAPTPLVDQNNPVWGLDRIDQSALPFDDIYQQNTTGAGVHAYIIDTGVNAAHSEFAGRMGNGMSAILDGGGTADCQGHGSHVAGTVGGTQWGVAKDVTIHAVRALGCDGRGSLSGVIKAVDWVTMHHVKPAVVNMSLGSGRNDLVNQAVQASIDAGLIYAVAAGNENTDSCNRSPASVGDALTVGASDIEDTRAWFSNFGSCVDLFAPGVDITSSLHNDNSGSRTISGTSMATPHVAGVIALYLESHPDATQAEVNAALIAAATPDVIADPQGSPNLLLYSLFIDPPVSPCVADPGAPGCDQPASCAEVLARDPAATDGEYTLYIGGDEGQPWTAYCHDMAGTPAEYLTLVNTGGDSNFGQYTAGGSSPGTNVRTSYTRVRIDPADMSIVIVDKTFSTSTGSLDHGGTAVDRMSYAIAMSCDSSDSGVANVDLRGTPFAIDGEFCQGGFNSVGGTTVSANDQVADLTGGGFCGYTAPVVPGAPNCPGGFNDQPSQHRLPLRYLAVPASCAEIKAANAGAADGEYTLYVDRDESKPWTAYCHDMDGTPSEFLSLPSGADKNFAQYTGGGATPGESVRTSYSRVRINPKDLSIDILDQTFASSSGSLVHGGQPVNFMPYGVAMSCDQSASGVASIDLSGTPFAVAGEFCQAGWRPQGASTPSQGGQVVEISGGGYCGWSAPSGQSCPYNPFNANPQNAVISLSYQ</sequence>
<keyword evidence="4 6" id="KW-0378">Hydrolase</keyword>
<dbReference type="GO" id="GO:0006508">
    <property type="term" value="P:proteolysis"/>
    <property type="evidence" value="ECO:0007669"/>
    <property type="project" value="UniProtKB-KW"/>
</dbReference>
<evidence type="ECO:0000256" key="5">
    <source>
        <dbReference type="ARBA" id="ARBA00022825"/>
    </source>
</evidence>
<dbReference type="InterPro" id="IPR015500">
    <property type="entry name" value="Peptidase_S8_subtilisin-rel"/>
</dbReference>
<dbReference type="MEROPS" id="S08.008"/>
<evidence type="ECO:0000256" key="3">
    <source>
        <dbReference type="ARBA" id="ARBA00022723"/>
    </source>
</evidence>
<dbReference type="PRINTS" id="PR00723">
    <property type="entry name" value="SUBTILISIN"/>
</dbReference>
<keyword evidence="12" id="KW-1185">Reference proteome</keyword>
<dbReference type="GO" id="GO:0004222">
    <property type="term" value="F:metalloendopeptidase activity"/>
    <property type="evidence" value="ECO:0007669"/>
    <property type="project" value="InterPro"/>
</dbReference>
<evidence type="ECO:0000259" key="9">
    <source>
        <dbReference type="Pfam" id="PF00082"/>
    </source>
</evidence>
<dbReference type="PROSITE" id="PS51257">
    <property type="entry name" value="PROKAR_LIPOPROTEIN"/>
    <property type="match status" value="1"/>
</dbReference>
<protein>
    <submittedName>
        <fullName evidence="11">Peptidase S8 and S53 subtilisin kexin sedolisin</fullName>
    </submittedName>
</protein>
<keyword evidence="2 6" id="KW-0645">Protease</keyword>
<dbReference type="Pfam" id="PF08685">
    <property type="entry name" value="GON"/>
    <property type="match status" value="4"/>
</dbReference>
<dbReference type="PANTHER" id="PTHR43806:SF11">
    <property type="entry name" value="CEREVISIN-RELATED"/>
    <property type="match status" value="1"/>
</dbReference>
<dbReference type="OrthoDB" id="9790784at2"/>
<feature type="domain" description="GON" evidence="10">
    <location>
        <begin position="434"/>
        <end position="492"/>
    </location>
</feature>
<evidence type="ECO:0000256" key="4">
    <source>
        <dbReference type="ARBA" id="ARBA00022801"/>
    </source>
</evidence>
<evidence type="ECO:0000259" key="10">
    <source>
        <dbReference type="Pfam" id="PF08685"/>
    </source>
</evidence>
<dbReference type="PROSITE" id="PS00137">
    <property type="entry name" value="SUBTILASE_HIS"/>
    <property type="match status" value="1"/>
</dbReference>
<accession>D0LR61</accession>
<evidence type="ECO:0000256" key="6">
    <source>
        <dbReference type="PROSITE-ProRule" id="PRU01240"/>
    </source>
</evidence>